<dbReference type="CDD" id="cd11374">
    <property type="entry name" value="CE4_u10"/>
    <property type="match status" value="1"/>
</dbReference>
<evidence type="ECO:0008006" key="3">
    <source>
        <dbReference type="Google" id="ProtNLM"/>
    </source>
</evidence>
<dbReference type="Pfam" id="PF10096">
    <property type="entry name" value="DUF2334"/>
    <property type="match status" value="1"/>
</dbReference>
<gene>
    <name evidence="1" type="ORF">SV7mr_25430</name>
</gene>
<keyword evidence="2" id="KW-1185">Reference proteome</keyword>
<dbReference type="Gene3D" id="3.20.20.370">
    <property type="entry name" value="Glycoside hydrolase/deacetylase"/>
    <property type="match status" value="1"/>
</dbReference>
<organism evidence="1 2">
    <name type="scientific">Stieleria bergensis</name>
    <dbReference type="NCBI Taxonomy" id="2528025"/>
    <lineage>
        <taxon>Bacteria</taxon>
        <taxon>Pseudomonadati</taxon>
        <taxon>Planctomycetota</taxon>
        <taxon>Planctomycetia</taxon>
        <taxon>Pirellulales</taxon>
        <taxon>Pirellulaceae</taxon>
        <taxon>Stieleria</taxon>
    </lineage>
</organism>
<dbReference type="AlphaFoldDB" id="A0A517SV67"/>
<dbReference type="Proteomes" id="UP000315003">
    <property type="component" value="Chromosome"/>
</dbReference>
<dbReference type="GO" id="GO:0005975">
    <property type="term" value="P:carbohydrate metabolic process"/>
    <property type="evidence" value="ECO:0007669"/>
    <property type="project" value="InterPro"/>
</dbReference>
<sequence length="266" mass="29973">MVNLESSSSYALDHATASRDLVFETAEETTADRLALVSIHDVMPETLAKVTELLLMCRQSAVKRMTLLVVPGKEWAETDIAQLKAWADSGIQLAGHGWVHHCDRIQGLYHRLHSKLISRDVAEHLALDEAGIQRLLDNCADWFSKHQLPVPELYVPPAWALGSISLNALRECPFQMVETLAGVIDVNQQRLLRLPLTGYEADTLFRAVSVSSFNRINWLWSKTSGRPIRVSIHPNDHQLKLKRSLQRDLDRPINAIGYTSLRSLSR</sequence>
<dbReference type="InterPro" id="IPR018763">
    <property type="entry name" value="DUF2334"/>
</dbReference>
<dbReference type="InterPro" id="IPR011330">
    <property type="entry name" value="Glyco_hydro/deAcase_b/a-brl"/>
</dbReference>
<evidence type="ECO:0000313" key="1">
    <source>
        <dbReference type="EMBL" id="QDT60027.1"/>
    </source>
</evidence>
<name>A0A517SV67_9BACT</name>
<dbReference type="RefSeq" id="WP_145272258.1">
    <property type="nucleotide sequence ID" value="NZ_CP036272.1"/>
</dbReference>
<proteinExistence type="predicted"/>
<evidence type="ECO:0000313" key="2">
    <source>
        <dbReference type="Proteomes" id="UP000315003"/>
    </source>
</evidence>
<accession>A0A517SV67</accession>
<dbReference type="SUPFAM" id="SSF88713">
    <property type="entry name" value="Glycoside hydrolase/deacetylase"/>
    <property type="match status" value="1"/>
</dbReference>
<dbReference type="EMBL" id="CP036272">
    <property type="protein sequence ID" value="QDT60027.1"/>
    <property type="molecule type" value="Genomic_DNA"/>
</dbReference>
<reference evidence="1 2" key="1">
    <citation type="submission" date="2019-02" db="EMBL/GenBank/DDBJ databases">
        <title>Deep-cultivation of Planctomycetes and their phenomic and genomic characterization uncovers novel biology.</title>
        <authorList>
            <person name="Wiegand S."/>
            <person name="Jogler M."/>
            <person name="Boedeker C."/>
            <person name="Pinto D."/>
            <person name="Vollmers J."/>
            <person name="Rivas-Marin E."/>
            <person name="Kohn T."/>
            <person name="Peeters S.H."/>
            <person name="Heuer A."/>
            <person name="Rast P."/>
            <person name="Oberbeckmann S."/>
            <person name="Bunk B."/>
            <person name="Jeske O."/>
            <person name="Meyerdierks A."/>
            <person name="Storesund J.E."/>
            <person name="Kallscheuer N."/>
            <person name="Luecker S."/>
            <person name="Lage O.M."/>
            <person name="Pohl T."/>
            <person name="Merkel B.J."/>
            <person name="Hornburger P."/>
            <person name="Mueller R.-W."/>
            <person name="Bruemmer F."/>
            <person name="Labrenz M."/>
            <person name="Spormann A.M."/>
            <person name="Op den Camp H."/>
            <person name="Overmann J."/>
            <person name="Amann R."/>
            <person name="Jetten M.S.M."/>
            <person name="Mascher T."/>
            <person name="Medema M.H."/>
            <person name="Devos D.P."/>
            <person name="Kaster A.-K."/>
            <person name="Ovreas L."/>
            <person name="Rohde M."/>
            <person name="Galperin M.Y."/>
            <person name="Jogler C."/>
        </authorList>
    </citation>
    <scope>NUCLEOTIDE SEQUENCE [LARGE SCALE GENOMIC DNA]</scope>
    <source>
        <strain evidence="1 2">SV_7m_r</strain>
    </source>
</reference>
<protein>
    <recommendedName>
        <fullName evidence="3">Polysaccharide deacetylase</fullName>
    </recommendedName>
</protein>
<dbReference type="OrthoDB" id="7421654at2"/>